<keyword evidence="1" id="KW-0472">Membrane</keyword>
<evidence type="ECO:0000313" key="3">
    <source>
        <dbReference type="EMBL" id="QTX04319.1"/>
    </source>
</evidence>
<dbReference type="InterPro" id="IPR028087">
    <property type="entry name" value="Tad_N"/>
</dbReference>
<organism evidence="3 4">
    <name type="scientific">Agromyces archimandritae</name>
    <dbReference type="NCBI Taxonomy" id="2781962"/>
    <lineage>
        <taxon>Bacteria</taxon>
        <taxon>Bacillati</taxon>
        <taxon>Actinomycetota</taxon>
        <taxon>Actinomycetes</taxon>
        <taxon>Micrococcales</taxon>
        <taxon>Microbacteriaceae</taxon>
        <taxon>Agromyces</taxon>
    </lineage>
</organism>
<keyword evidence="1" id="KW-0812">Transmembrane</keyword>
<evidence type="ECO:0000256" key="1">
    <source>
        <dbReference type="SAM" id="Phobius"/>
    </source>
</evidence>
<dbReference type="EMBL" id="CP071696">
    <property type="protein sequence ID" value="QTX04319.1"/>
    <property type="molecule type" value="Genomic_DNA"/>
</dbReference>
<dbReference type="Pfam" id="PF13400">
    <property type="entry name" value="Tad"/>
    <property type="match status" value="1"/>
</dbReference>
<sequence>MSARETVARARDDERGSTLLLALGYGVLALAVILVIVSATSLYVERKRLFTLADGAALAAAESFGTSNMGMIDGELVIGLDGGSVRAVAADYLGIAEHGLHEVRIVAAEPAVDGGARVTLSAVWVAPLSTELVPITVPIQVTASAEAFFR</sequence>
<dbReference type="Proteomes" id="UP000671914">
    <property type="component" value="Chromosome"/>
</dbReference>
<dbReference type="KEGG" id="aarc:G127AT_13725"/>
<gene>
    <name evidence="3" type="ORF">G127AT_13725</name>
</gene>
<name>A0A975FLW2_9MICO</name>
<feature type="domain" description="Putative Flp pilus-assembly TadG-like N-terminal" evidence="2">
    <location>
        <begin position="16"/>
        <end position="61"/>
    </location>
</feature>
<dbReference type="RefSeq" id="WP_210897791.1">
    <property type="nucleotide sequence ID" value="NZ_CP071696.1"/>
</dbReference>
<proteinExistence type="predicted"/>
<protein>
    <recommendedName>
        <fullName evidence="2">Putative Flp pilus-assembly TadG-like N-terminal domain-containing protein</fullName>
    </recommendedName>
</protein>
<feature type="transmembrane region" description="Helical" evidence="1">
    <location>
        <begin position="20"/>
        <end position="44"/>
    </location>
</feature>
<reference evidence="3" key="1">
    <citation type="submission" date="2021-03" db="EMBL/GenBank/DDBJ databases">
        <title>Agromyces archimandritus sp. nov., isolated from the cockroach Archimandrita tessellata.</title>
        <authorList>
            <person name="Guzman J."/>
            <person name="Ortuzar M."/>
            <person name="Poehlein A."/>
            <person name="Daniel R."/>
            <person name="Trujillo M."/>
            <person name="Vilcinskas A."/>
        </authorList>
    </citation>
    <scope>NUCLEOTIDE SEQUENCE</scope>
    <source>
        <strain evidence="3">G127AT</strain>
    </source>
</reference>
<accession>A0A975FLW2</accession>
<evidence type="ECO:0000259" key="2">
    <source>
        <dbReference type="Pfam" id="PF13400"/>
    </source>
</evidence>
<evidence type="ECO:0000313" key="4">
    <source>
        <dbReference type="Proteomes" id="UP000671914"/>
    </source>
</evidence>
<keyword evidence="1" id="KW-1133">Transmembrane helix</keyword>
<dbReference type="AlphaFoldDB" id="A0A975FLW2"/>
<keyword evidence="4" id="KW-1185">Reference proteome</keyword>